<proteinExistence type="predicted"/>
<dbReference type="AlphaFoldDB" id="A0A3L9KXW7"/>
<reference evidence="2 3" key="1">
    <citation type="submission" date="2018-10" db="EMBL/GenBank/DDBJ databases">
        <title>Kocuria tytonicola, new bacteria from the preen glands of American barn owls (Tyto furcata).</title>
        <authorList>
            <person name="Braun M.S."/>
            <person name="Wang E."/>
            <person name="Zimmermann S."/>
            <person name="Boutin S."/>
            <person name="Wagner H."/>
            <person name="Wink M."/>
        </authorList>
    </citation>
    <scope>NUCLEOTIDE SEQUENCE [LARGE SCALE GENOMIC DNA]</scope>
    <source>
        <strain evidence="2 3">473</strain>
    </source>
</reference>
<dbReference type="Proteomes" id="UP000277871">
    <property type="component" value="Unassembled WGS sequence"/>
</dbReference>
<evidence type="ECO:0000313" key="3">
    <source>
        <dbReference type="Proteomes" id="UP000277871"/>
    </source>
</evidence>
<gene>
    <name evidence="2" type="ORF">EAE32_11600</name>
</gene>
<organism evidence="2 3">
    <name type="scientific">Kocuria tytonicola</name>
    <dbReference type="NCBI Taxonomy" id="2055946"/>
    <lineage>
        <taxon>Bacteria</taxon>
        <taxon>Bacillati</taxon>
        <taxon>Actinomycetota</taxon>
        <taxon>Actinomycetes</taxon>
        <taxon>Micrococcales</taxon>
        <taxon>Micrococcaceae</taxon>
        <taxon>Kocuria</taxon>
    </lineage>
</organism>
<evidence type="ECO:0000313" key="2">
    <source>
        <dbReference type="EMBL" id="RLY91210.1"/>
    </source>
</evidence>
<protein>
    <submittedName>
        <fullName evidence="2">Uncharacterized protein</fullName>
    </submittedName>
</protein>
<evidence type="ECO:0000256" key="1">
    <source>
        <dbReference type="SAM" id="MobiDB-lite"/>
    </source>
</evidence>
<comment type="caution">
    <text evidence="2">The sequence shown here is derived from an EMBL/GenBank/DDBJ whole genome shotgun (WGS) entry which is preliminary data.</text>
</comment>
<feature type="region of interest" description="Disordered" evidence="1">
    <location>
        <begin position="1"/>
        <end position="71"/>
    </location>
</feature>
<keyword evidence="3" id="KW-1185">Reference proteome</keyword>
<sequence length="137" mass="13839">MITPGTGVPGAEDGPGRAGGKTGRPEQDGAASVGMAPGPAGSGHEQGDAQEIGGGGQEAGPPRTGLDPVDRVLAREDEISRLPVTERAAAYEDLHRELERILNEDPGKLPHGLVAASGRTDQGVPPAAGTPGGWLQR</sequence>
<accession>A0A3L9KXW7</accession>
<name>A0A3L9KXW7_9MICC</name>
<feature type="region of interest" description="Disordered" evidence="1">
    <location>
        <begin position="102"/>
        <end position="137"/>
    </location>
</feature>
<dbReference type="EMBL" id="RDEX01000004">
    <property type="protein sequence ID" value="RLY91210.1"/>
    <property type="molecule type" value="Genomic_DNA"/>
</dbReference>